<feature type="transmembrane region" description="Helical" evidence="1">
    <location>
        <begin position="33"/>
        <end position="54"/>
    </location>
</feature>
<name>A0AAX3RGJ6_BACIU</name>
<sequence>MTYLAIGCLVALFLLAVSADVSGKSGGSVSAKVAKIVFVLLVAIPLAVLVADVVC</sequence>
<dbReference type="Proteomes" id="UP001214898">
    <property type="component" value="Chromosome"/>
</dbReference>
<reference evidence="2" key="1">
    <citation type="submission" date="2025-02" db="EMBL/GenBank/DDBJ databases">
        <title>Complete genome sequences of 52 Bacillus and Priestia strains isolated from West-African fermentations and 26 reference strains from the DSMZ collection.</title>
        <authorList>
            <person name="Wiedenbein E.S."/>
            <person name="Canoy T.S."/>
            <person name="Hui Y."/>
            <person name="Parkouda C."/>
            <person name="Dawende C."/>
            <person name="Ametefe E."/>
            <person name="Jespersen L."/>
            <person name="Nielsen D.S."/>
        </authorList>
    </citation>
    <scope>NUCLEOTIDE SEQUENCE</scope>
    <source>
        <strain evidence="2">PRO56</strain>
    </source>
</reference>
<organism evidence="2 3">
    <name type="scientific">Bacillus subtilis</name>
    <dbReference type="NCBI Taxonomy" id="1423"/>
    <lineage>
        <taxon>Bacteria</taxon>
        <taxon>Bacillati</taxon>
        <taxon>Bacillota</taxon>
        <taxon>Bacilli</taxon>
        <taxon>Bacillales</taxon>
        <taxon>Bacillaceae</taxon>
        <taxon>Bacillus</taxon>
    </lineage>
</organism>
<protein>
    <recommendedName>
        <fullName evidence="4">DUF1328 domain-containing protein</fullName>
    </recommendedName>
</protein>
<dbReference type="AlphaFoldDB" id="A0AAX3RGJ6"/>
<keyword evidence="1" id="KW-0472">Membrane</keyword>
<accession>A0AAX3RGJ6</accession>
<evidence type="ECO:0000313" key="2">
    <source>
        <dbReference type="EMBL" id="WEY83121.1"/>
    </source>
</evidence>
<evidence type="ECO:0000256" key="1">
    <source>
        <dbReference type="SAM" id="Phobius"/>
    </source>
</evidence>
<keyword evidence="1" id="KW-1133">Transmembrane helix</keyword>
<keyword evidence="1" id="KW-0812">Transmembrane</keyword>
<gene>
    <name evidence="2" type="ORF">P5633_11740</name>
</gene>
<proteinExistence type="predicted"/>
<dbReference type="EMBL" id="CP120576">
    <property type="protein sequence ID" value="WEY83121.1"/>
    <property type="molecule type" value="Genomic_DNA"/>
</dbReference>
<evidence type="ECO:0008006" key="4">
    <source>
        <dbReference type="Google" id="ProtNLM"/>
    </source>
</evidence>
<evidence type="ECO:0000313" key="3">
    <source>
        <dbReference type="Proteomes" id="UP001214898"/>
    </source>
</evidence>